<proteinExistence type="predicted"/>
<dbReference type="HOGENOM" id="CLU_013442_5_3_9"/>
<dbReference type="Proteomes" id="UP000033166">
    <property type="component" value="Chromosome I"/>
</dbReference>
<dbReference type="SUPFAM" id="SSF63520">
    <property type="entry name" value="PTS-regulatory domain, PRD"/>
    <property type="match status" value="1"/>
</dbReference>
<evidence type="ECO:0000256" key="3">
    <source>
        <dbReference type="ARBA" id="ARBA00023163"/>
    </source>
</evidence>
<keyword evidence="2" id="KW-0805">Transcription regulation</keyword>
<reference evidence="7" key="1">
    <citation type="submission" date="2015-01" db="EMBL/GenBank/DDBJ databases">
        <authorList>
            <person name="Andreevskaya M."/>
        </authorList>
    </citation>
    <scope>NUCLEOTIDE SEQUENCE [LARGE SCALE GENOMIC DNA]</scope>
    <source>
        <strain evidence="7">MKFS47</strain>
    </source>
</reference>
<keyword evidence="1" id="KW-0677">Repeat</keyword>
<organism evidence="6 7">
    <name type="scientific">Pseudolactococcus piscium MKFS47</name>
    <dbReference type="NCBI Taxonomy" id="297352"/>
    <lineage>
        <taxon>Bacteria</taxon>
        <taxon>Bacillati</taxon>
        <taxon>Bacillota</taxon>
        <taxon>Bacilli</taxon>
        <taxon>Lactobacillales</taxon>
        <taxon>Streptococcaceae</taxon>
        <taxon>Pseudolactococcus</taxon>
    </lineage>
</organism>
<sequence>MALVLRFTQILEFLVAKGQATEMQLSHLIQVSQQTVKTVVLQINQEFVDVAKIHYQQHVYRLEVLDFDELELLLAGGIKAGANFNSSEKRMAYIAKLLIDSGTYHLIDEMSDVLAVSRGTIQKDLKKLSLVVKSYHASLDSKPNRGVRLLASEVNKRLIFVNHVYDFYQYELGYDPKFFSLLDALYDQLNLNAGQVALLERELLFSIHRISQGYIIEEQIENYINFASEQPNLLVFFNKLEDELKRNLPQYEQDFMAYPLNMNNNFPFDTRLLNKALIHRLINQITKDIFEDYPIQISRQALIDALQYHVTFLINRTVCHYQEKNIFFKSIQARYPFAYQLAQITRKSIWQVTDLMISDIELNTLAIYFELLLSKVRIDSPKQVALVASVGPAVRQVLRHQIQMIFGEEMAITMLTEEAVAQDFSEYIAVFTTIPLKAISPDVMEIQVANLLDEDFVTHQMHSFKESVLLEHAKIDISILHLENDYAENLAFMLSDLRLQGKVDATFSERVMARSQKSSIIFDETFAFPHTINVGAEQIVLSIGVSPDDQIKLIFLLGVPDTLMPNSESDLIKVYDMIFEIIGDESLSTSMIDTTSSAQLLGVLKRKGVMI</sequence>
<evidence type="ECO:0000259" key="5">
    <source>
        <dbReference type="PROSITE" id="PS51372"/>
    </source>
</evidence>
<dbReference type="PROSITE" id="PS51372">
    <property type="entry name" value="PRD_2"/>
    <property type="match status" value="1"/>
</dbReference>
<dbReference type="SUPFAM" id="SSF55804">
    <property type="entry name" value="Phoshotransferase/anion transport protein"/>
    <property type="match status" value="1"/>
</dbReference>
<name>A0A0D6DU89_9LACT</name>
<dbReference type="PANTHER" id="PTHR30185">
    <property type="entry name" value="CRYPTIC BETA-GLUCOSIDE BGL OPERON ANTITERMINATOR"/>
    <property type="match status" value="1"/>
</dbReference>
<dbReference type="Gene3D" id="3.40.930.10">
    <property type="entry name" value="Mannitol-specific EII, Chain A"/>
    <property type="match status" value="1"/>
</dbReference>
<protein>
    <submittedName>
        <fullName evidence="6">Sorbitol operon regulator</fullName>
    </submittedName>
</protein>
<evidence type="ECO:0000313" key="6">
    <source>
        <dbReference type="EMBL" id="CEN27524.1"/>
    </source>
</evidence>
<evidence type="ECO:0000256" key="1">
    <source>
        <dbReference type="ARBA" id="ARBA00022737"/>
    </source>
</evidence>
<evidence type="ECO:0000313" key="7">
    <source>
        <dbReference type="Proteomes" id="UP000033166"/>
    </source>
</evidence>
<dbReference type="AlphaFoldDB" id="A0A0D6DU89"/>
<feature type="domain" description="PRD" evidence="5">
    <location>
        <begin position="273"/>
        <end position="379"/>
    </location>
</feature>
<accession>A0A0D6DU89</accession>
<dbReference type="GO" id="GO:0006355">
    <property type="term" value="P:regulation of DNA-templated transcription"/>
    <property type="evidence" value="ECO:0007669"/>
    <property type="project" value="InterPro"/>
</dbReference>
<dbReference type="InterPro" id="IPR002178">
    <property type="entry name" value="PTS_EIIA_type-2_dom"/>
</dbReference>
<dbReference type="Gene3D" id="1.10.1790.10">
    <property type="entry name" value="PRD domain"/>
    <property type="match status" value="1"/>
</dbReference>
<dbReference type="Pfam" id="PF00874">
    <property type="entry name" value="PRD"/>
    <property type="match status" value="1"/>
</dbReference>
<dbReference type="STRING" id="1364.LP2241_10314"/>
<evidence type="ECO:0000259" key="4">
    <source>
        <dbReference type="PROSITE" id="PS51094"/>
    </source>
</evidence>
<dbReference type="RefSeq" id="WP_047914793.1">
    <property type="nucleotide sequence ID" value="NZ_LN774769.1"/>
</dbReference>
<dbReference type="PROSITE" id="PS51094">
    <property type="entry name" value="PTS_EIIA_TYPE_2"/>
    <property type="match status" value="1"/>
</dbReference>
<keyword evidence="3" id="KW-0804">Transcription</keyword>
<evidence type="ECO:0000256" key="2">
    <source>
        <dbReference type="ARBA" id="ARBA00023015"/>
    </source>
</evidence>
<dbReference type="InterPro" id="IPR011608">
    <property type="entry name" value="PRD"/>
</dbReference>
<dbReference type="Gene3D" id="1.10.10.10">
    <property type="entry name" value="Winged helix-like DNA-binding domain superfamily/Winged helix DNA-binding domain"/>
    <property type="match status" value="1"/>
</dbReference>
<dbReference type="EMBL" id="LN774769">
    <property type="protein sequence ID" value="CEN27524.1"/>
    <property type="molecule type" value="Genomic_DNA"/>
</dbReference>
<feature type="domain" description="PTS EIIA type-2" evidence="4">
    <location>
        <begin position="468"/>
        <end position="607"/>
    </location>
</feature>
<dbReference type="InterPro" id="IPR036388">
    <property type="entry name" value="WH-like_DNA-bd_sf"/>
</dbReference>
<dbReference type="InterPro" id="IPR016152">
    <property type="entry name" value="PTrfase/Anion_transptr"/>
</dbReference>
<dbReference type="InterPro" id="IPR036634">
    <property type="entry name" value="PRD_sf"/>
</dbReference>
<dbReference type="KEGG" id="lpk:LACPI_0324"/>
<dbReference type="PANTHER" id="PTHR30185:SF18">
    <property type="entry name" value="TRANSCRIPTIONAL REGULATOR MTLR"/>
    <property type="match status" value="1"/>
</dbReference>
<gene>
    <name evidence="6" type="ORF">LACPI_0324</name>
</gene>
<dbReference type="InterPro" id="IPR050661">
    <property type="entry name" value="BglG_antiterminators"/>
</dbReference>